<dbReference type="AlphaFoldDB" id="A0AA38MKE7"/>
<evidence type="ECO:0000256" key="5">
    <source>
        <dbReference type="ARBA" id="ARBA00023067"/>
    </source>
</evidence>
<evidence type="ECO:0000256" key="3">
    <source>
        <dbReference type="ARBA" id="ARBA00022618"/>
    </source>
</evidence>
<dbReference type="GO" id="GO:0000793">
    <property type="term" value="C:condensed chromosome"/>
    <property type="evidence" value="ECO:0007669"/>
    <property type="project" value="TreeGrafter"/>
</dbReference>
<keyword evidence="7" id="KW-0175">Coiled coil</keyword>
<reference evidence="10" key="1">
    <citation type="journal article" date="2023" name="G3 (Bethesda)">
        <title>Whole genome assemblies of Zophobas morio and Tenebrio molitor.</title>
        <authorList>
            <person name="Kaur S."/>
            <person name="Stinson S.A."/>
            <person name="diCenzo G.C."/>
        </authorList>
    </citation>
    <scope>NUCLEOTIDE SEQUENCE</scope>
    <source>
        <strain evidence="10">QUZm001</strain>
    </source>
</reference>
<dbReference type="PANTHER" id="PTHR14418">
    <property type="entry name" value="CONDENSIN COMPLEX SUBUNIT 3-RELATED"/>
    <property type="match status" value="1"/>
</dbReference>
<evidence type="ECO:0000256" key="6">
    <source>
        <dbReference type="ARBA" id="ARBA00023306"/>
    </source>
</evidence>
<protein>
    <recommendedName>
        <fullName evidence="9">Nuclear condensin complex subunit 3 C-terminal domain-containing protein</fullName>
    </recommendedName>
</protein>
<dbReference type="GO" id="GO:0051301">
    <property type="term" value="P:cell division"/>
    <property type="evidence" value="ECO:0007669"/>
    <property type="project" value="UniProtKB-KW"/>
</dbReference>
<dbReference type="GO" id="GO:0007076">
    <property type="term" value="P:mitotic chromosome condensation"/>
    <property type="evidence" value="ECO:0007669"/>
    <property type="project" value="InterPro"/>
</dbReference>
<feature type="region of interest" description="Disordered" evidence="8">
    <location>
        <begin position="550"/>
        <end position="579"/>
    </location>
</feature>
<keyword evidence="11" id="KW-1185">Reference proteome</keyword>
<name>A0AA38MKE7_9CUCU</name>
<dbReference type="PANTHER" id="PTHR14418:SF5">
    <property type="entry name" value="CONDENSIN COMPLEX SUBUNIT 3"/>
    <property type="match status" value="1"/>
</dbReference>
<feature type="coiled-coil region" evidence="7">
    <location>
        <begin position="17"/>
        <end position="77"/>
    </location>
</feature>
<keyword evidence="4" id="KW-0498">Mitosis</keyword>
<keyword evidence="3" id="KW-0132">Cell division</keyword>
<evidence type="ECO:0000313" key="11">
    <source>
        <dbReference type="Proteomes" id="UP001168821"/>
    </source>
</evidence>
<sequence>MIKITRQNFLIYREYMTAELRVKLNILKERQNEAINERNYQKAQELEQQLADVSNQLEKLQTQLDVEKVRVQKTDNETLCRCLDILSSVLELPAVSKLTPSLITCRDQFLVPLIMNQGAEPHWRVLKCLALFSVIDKATAVDYAKIICIPIVTYRTVQINASVLTQSICSVTDLISLYGVEIIGQEEETINTTVDQTARRKLYTNDNEESMNTTNAKIDKITMSYIFEIYLDMLDDERDEIRHKAILAIAALVKQSFPVTASLLSRILLKWYSPLTEKHDSRLQIYLGYFIEQYTRFKTCGEVMKEAIVPTLTSLLRAPRTSPLADVDIDNVLNFFSEMMNIHLQNDDLRILALDLCMKILENVTDRIVPFLAKLLYNLELERTNVACKTELIERGEMLLENLSDKQPRKNIEKLVSKLKQSCVIQTNTTVNTTEQMSESQILEETNNTGNEQTCNVLQEVSINEQDIIKGPQQVKRRKSRSNKNCVVVLEKLNLSRINQNRCNETTLHTIIETSMEMEIDNHLTIETPTTNSSNSSKISSRMSKIVITETSDSDFSTESEVPQRRSSRCRKKRIVPSV</sequence>
<keyword evidence="6" id="KW-0131">Cell cycle</keyword>
<evidence type="ECO:0000256" key="8">
    <source>
        <dbReference type="SAM" id="MobiDB-lite"/>
    </source>
</evidence>
<dbReference type="EMBL" id="JALNTZ010000003">
    <property type="protein sequence ID" value="KAJ3659826.1"/>
    <property type="molecule type" value="Genomic_DNA"/>
</dbReference>
<dbReference type="InterPro" id="IPR027165">
    <property type="entry name" value="CND3"/>
</dbReference>
<accession>A0AA38MKE7</accession>
<dbReference type="Pfam" id="PF12719">
    <property type="entry name" value="Cnd3"/>
    <property type="match status" value="1"/>
</dbReference>
<evidence type="ECO:0000256" key="1">
    <source>
        <dbReference type="ARBA" id="ARBA00004286"/>
    </source>
</evidence>
<feature type="domain" description="Nuclear condensin complex subunit 3 C-terminal" evidence="9">
    <location>
        <begin position="81"/>
        <end position="381"/>
    </location>
</feature>
<keyword evidence="5" id="KW-0226">DNA condensation</keyword>
<comment type="subcellular location">
    <subcellularLocation>
        <location evidence="1">Chromosome</location>
    </subcellularLocation>
</comment>
<evidence type="ECO:0000313" key="10">
    <source>
        <dbReference type="EMBL" id="KAJ3659826.1"/>
    </source>
</evidence>
<dbReference type="InterPro" id="IPR016024">
    <property type="entry name" value="ARM-type_fold"/>
</dbReference>
<evidence type="ECO:0000256" key="4">
    <source>
        <dbReference type="ARBA" id="ARBA00022776"/>
    </source>
</evidence>
<dbReference type="GO" id="GO:0005737">
    <property type="term" value="C:cytoplasm"/>
    <property type="evidence" value="ECO:0007669"/>
    <property type="project" value="TreeGrafter"/>
</dbReference>
<evidence type="ECO:0000256" key="2">
    <source>
        <dbReference type="ARBA" id="ARBA00022454"/>
    </source>
</evidence>
<organism evidence="10 11">
    <name type="scientific">Zophobas morio</name>
    <dbReference type="NCBI Taxonomy" id="2755281"/>
    <lineage>
        <taxon>Eukaryota</taxon>
        <taxon>Metazoa</taxon>
        <taxon>Ecdysozoa</taxon>
        <taxon>Arthropoda</taxon>
        <taxon>Hexapoda</taxon>
        <taxon>Insecta</taxon>
        <taxon>Pterygota</taxon>
        <taxon>Neoptera</taxon>
        <taxon>Endopterygota</taxon>
        <taxon>Coleoptera</taxon>
        <taxon>Polyphaga</taxon>
        <taxon>Cucujiformia</taxon>
        <taxon>Tenebrionidae</taxon>
        <taxon>Zophobas</taxon>
    </lineage>
</organism>
<proteinExistence type="predicted"/>
<gene>
    <name evidence="10" type="ORF">Zmor_011494</name>
</gene>
<feature type="compositionally biased region" description="Basic residues" evidence="8">
    <location>
        <begin position="566"/>
        <end position="579"/>
    </location>
</feature>
<dbReference type="Proteomes" id="UP001168821">
    <property type="component" value="Unassembled WGS sequence"/>
</dbReference>
<keyword evidence="2" id="KW-0158">Chromosome</keyword>
<evidence type="ECO:0000259" key="9">
    <source>
        <dbReference type="Pfam" id="PF12719"/>
    </source>
</evidence>
<dbReference type="InterPro" id="IPR025977">
    <property type="entry name" value="Cnd3_C"/>
</dbReference>
<comment type="caution">
    <text evidence="10">The sequence shown here is derived from an EMBL/GenBank/DDBJ whole genome shotgun (WGS) entry which is preliminary data.</text>
</comment>
<dbReference type="SUPFAM" id="SSF48371">
    <property type="entry name" value="ARM repeat"/>
    <property type="match status" value="1"/>
</dbReference>
<evidence type="ECO:0000256" key="7">
    <source>
        <dbReference type="SAM" id="Coils"/>
    </source>
</evidence>
<dbReference type="GO" id="GO:0000796">
    <property type="term" value="C:condensin complex"/>
    <property type="evidence" value="ECO:0007669"/>
    <property type="project" value="InterPro"/>
</dbReference>